<accession>A0AAD6KS20</accession>
<dbReference type="GO" id="GO:0048564">
    <property type="term" value="P:photosystem I assembly"/>
    <property type="evidence" value="ECO:0007669"/>
    <property type="project" value="InterPro"/>
</dbReference>
<dbReference type="PANTHER" id="PTHR33672">
    <property type="entry name" value="YCF3-INTERACTING PROTEIN 1, CHLOROPLASTIC"/>
    <property type="match status" value="1"/>
</dbReference>
<evidence type="ECO:0000313" key="3">
    <source>
        <dbReference type="Proteomes" id="UP001162972"/>
    </source>
</evidence>
<evidence type="ECO:0000313" key="2">
    <source>
        <dbReference type="EMBL" id="KAJ6428543.1"/>
    </source>
</evidence>
<gene>
    <name evidence="2" type="ORF">OIU84_023877</name>
</gene>
<comment type="caution">
    <text evidence="2">The sequence shown here is derived from an EMBL/GenBank/DDBJ whole genome shotgun (WGS) entry which is preliminary data.</text>
</comment>
<dbReference type="Proteomes" id="UP001162972">
    <property type="component" value="Chromosome 1"/>
</dbReference>
<feature type="region of interest" description="Disordered" evidence="1">
    <location>
        <begin position="69"/>
        <end position="106"/>
    </location>
</feature>
<dbReference type="GO" id="GO:0080183">
    <property type="term" value="P:response to photooxidative stress"/>
    <property type="evidence" value="ECO:0007669"/>
    <property type="project" value="InterPro"/>
</dbReference>
<evidence type="ECO:0000256" key="1">
    <source>
        <dbReference type="SAM" id="MobiDB-lite"/>
    </source>
</evidence>
<protein>
    <submittedName>
        <fullName evidence="2">Uncharacterized protein</fullName>
    </submittedName>
</protein>
<dbReference type="GO" id="GO:0009535">
    <property type="term" value="C:chloroplast thylakoid membrane"/>
    <property type="evidence" value="ECO:0007669"/>
    <property type="project" value="InterPro"/>
</dbReference>
<name>A0AAD6KS20_9ROSI</name>
<feature type="region of interest" description="Disordered" evidence="1">
    <location>
        <begin position="639"/>
        <end position="665"/>
    </location>
</feature>
<feature type="compositionally biased region" description="Acidic residues" evidence="1">
    <location>
        <begin position="76"/>
        <end position="97"/>
    </location>
</feature>
<dbReference type="InterPro" id="IPR040340">
    <property type="entry name" value="CEST/Y3IP1"/>
</dbReference>
<dbReference type="PANTHER" id="PTHR33672:SF24">
    <property type="entry name" value="OS01G0798600 PROTEIN"/>
    <property type="match status" value="1"/>
</dbReference>
<keyword evidence="3" id="KW-1185">Reference proteome</keyword>
<proteinExistence type="predicted"/>
<dbReference type="AlphaFoldDB" id="A0AAD6KS20"/>
<organism evidence="2 3">
    <name type="scientific">Salix udensis</name>
    <dbReference type="NCBI Taxonomy" id="889485"/>
    <lineage>
        <taxon>Eukaryota</taxon>
        <taxon>Viridiplantae</taxon>
        <taxon>Streptophyta</taxon>
        <taxon>Embryophyta</taxon>
        <taxon>Tracheophyta</taxon>
        <taxon>Spermatophyta</taxon>
        <taxon>Magnoliopsida</taxon>
        <taxon>eudicotyledons</taxon>
        <taxon>Gunneridae</taxon>
        <taxon>Pentapetalae</taxon>
        <taxon>rosids</taxon>
        <taxon>fabids</taxon>
        <taxon>Malpighiales</taxon>
        <taxon>Salicaceae</taxon>
        <taxon>Saliceae</taxon>
        <taxon>Salix</taxon>
    </lineage>
</organism>
<dbReference type="EMBL" id="JAPFFJ010000005">
    <property type="protein sequence ID" value="KAJ6428543.1"/>
    <property type="molecule type" value="Genomic_DNA"/>
</dbReference>
<feature type="compositionally biased region" description="Low complexity" evidence="1">
    <location>
        <begin position="650"/>
        <end position="663"/>
    </location>
</feature>
<reference evidence="2 3" key="1">
    <citation type="journal article" date="2023" name="Int. J. Mol. Sci.">
        <title>De Novo Assembly and Annotation of 11 Diverse Shrub Willow (Salix) Genomes Reveals Novel Gene Organization in Sex-Linked Regions.</title>
        <authorList>
            <person name="Hyden B."/>
            <person name="Feng K."/>
            <person name="Yates T.B."/>
            <person name="Jawdy S."/>
            <person name="Cereghino C."/>
            <person name="Smart L.B."/>
            <person name="Muchero W."/>
        </authorList>
    </citation>
    <scope>NUCLEOTIDE SEQUENCE [LARGE SCALE GENOMIC DNA]</scope>
    <source>
        <tissue evidence="2">Shoot tip</tissue>
    </source>
</reference>
<sequence>MMLTMALQLYQMPLTRSLSSSSHSHPLFFQSHQYTPPSLNERLTTRLASIFRYHNALRRRNTGSLLVGKEDIELSVQDEEEEEEDQEEEEEEEEEEAPPPGPQDLQYVEDIKRVLELLRKNREMIFSEVKLTIMIEDPRDVERRRLLGIDDDDAPTRDDLAEALEQVNEGKVPKNRVALQMLAEEMKNWPNLEVEATKTKPSKSLYAKATDTGINLKEAAKRLKIDWDSAAEIEDAGTSDETDVPPVLGYGALYLVSGFPIIIGKTWKSLLIDTSDMLPTSTLPYPSSCSYKQLTRAVYSHNYFVPLNTMVLPASDSALPTSNNATHETLEISDDLDFCMSTAEHFHELKFMAIEESRKLVRKESMQKEKQISVDPVSLRESSRRESNFNFMLPPVSTPPTPDLPPPVLPSKSQLITCSLPSSACSSPRFSFTMLKKKWKNESQASPRQIDKMASRHSSAHPPLAAQQEIHLRRSKSCAEGRTPAPADELDFWFTRSNASKSGNETRGRFITGASKDLITGEKMDSIDDGFKCGVLCLYLPGFAKGKPVRPKKEEAKEDFEDVISRTVSLEKFECGSWASSAIINDHEDDSINLYFDLPLELIQTSSNDATSPVAAAFVFDKDRKGVLKSCSTKAAPRKSQESFRHVRFSTSSHTSRPTSPTSCITPRLQKAREDFNAFLEAQSA</sequence>